<proteinExistence type="predicted"/>
<evidence type="ECO:0000259" key="1">
    <source>
        <dbReference type="Pfam" id="PF01370"/>
    </source>
</evidence>
<dbReference type="InterPro" id="IPR036291">
    <property type="entry name" value="NAD(P)-bd_dom_sf"/>
</dbReference>
<organism evidence="2 3">
    <name type="scientific">Actinokineospora fastidiosa</name>
    <dbReference type="NCBI Taxonomy" id="1816"/>
    <lineage>
        <taxon>Bacteria</taxon>
        <taxon>Bacillati</taxon>
        <taxon>Actinomycetota</taxon>
        <taxon>Actinomycetes</taxon>
        <taxon>Pseudonocardiales</taxon>
        <taxon>Pseudonocardiaceae</taxon>
        <taxon>Actinokineospora</taxon>
    </lineage>
</organism>
<dbReference type="SUPFAM" id="SSF51735">
    <property type="entry name" value="NAD(P)-binding Rossmann-fold domains"/>
    <property type="match status" value="1"/>
</dbReference>
<evidence type="ECO:0000313" key="3">
    <source>
        <dbReference type="Proteomes" id="UP000660680"/>
    </source>
</evidence>
<dbReference type="Proteomes" id="UP000660680">
    <property type="component" value="Unassembled WGS sequence"/>
</dbReference>
<dbReference type="Pfam" id="PF01370">
    <property type="entry name" value="Epimerase"/>
    <property type="match status" value="1"/>
</dbReference>
<gene>
    <name evidence="2" type="ORF">GCM10010171_46780</name>
</gene>
<name>A0A918LGM6_9PSEU</name>
<evidence type="ECO:0000313" key="2">
    <source>
        <dbReference type="EMBL" id="GGS46220.1"/>
    </source>
</evidence>
<reference evidence="2" key="1">
    <citation type="journal article" date="2014" name="Int. J. Syst. Evol. Microbiol.">
        <title>Complete genome sequence of Corynebacterium casei LMG S-19264T (=DSM 44701T), isolated from a smear-ripened cheese.</title>
        <authorList>
            <consortium name="US DOE Joint Genome Institute (JGI-PGF)"/>
            <person name="Walter F."/>
            <person name="Albersmeier A."/>
            <person name="Kalinowski J."/>
            <person name="Ruckert C."/>
        </authorList>
    </citation>
    <scope>NUCLEOTIDE SEQUENCE</scope>
    <source>
        <strain evidence="2">JCM 3276</strain>
    </source>
</reference>
<dbReference type="PANTHER" id="PTHR43245:SF13">
    <property type="entry name" value="UDP-D-APIOSE_UDP-D-XYLOSE SYNTHASE 2"/>
    <property type="match status" value="1"/>
</dbReference>
<protein>
    <submittedName>
        <fullName evidence="2">Reductase</fullName>
    </submittedName>
</protein>
<sequence>MVTRQRALVVGGTGFLGRHIAAALAEDYEVTVTTRDPAVPGRTVVLDPTRGYREQFAAALRELAPAVVVNAAGETWRPDPAARRRANIELPRLLAEAMADCPARFIHLGSSLEYGPVDPPAAIGEDTAAEPMSDYGRTKLDGTAAVLRLRGDAVVLRVFNAIGAGMSPASVLGSTVATLRAARAERRPAVIELLDLPQSRDFVDARDVAAAVAAAATRGSGVVNIGSGTARAAEDVVRALAEVSGVGYRIVKRRAPRGHTRAVGSDWQLADIRRAGADLGWAPRHGLADTLHHIWNFGPAGRRAR</sequence>
<comment type="caution">
    <text evidence="2">The sequence shown here is derived from an EMBL/GenBank/DDBJ whole genome shotgun (WGS) entry which is preliminary data.</text>
</comment>
<dbReference type="AlphaFoldDB" id="A0A918LGM6"/>
<dbReference type="Gene3D" id="3.40.50.720">
    <property type="entry name" value="NAD(P)-binding Rossmann-like Domain"/>
    <property type="match status" value="1"/>
</dbReference>
<accession>A0A918LGM6</accession>
<dbReference type="InterPro" id="IPR050177">
    <property type="entry name" value="Lipid_A_modif_metabolic_enz"/>
</dbReference>
<dbReference type="EMBL" id="BMRB01000004">
    <property type="protein sequence ID" value="GGS46220.1"/>
    <property type="molecule type" value="Genomic_DNA"/>
</dbReference>
<keyword evidence="3" id="KW-1185">Reference proteome</keyword>
<dbReference type="PANTHER" id="PTHR43245">
    <property type="entry name" value="BIFUNCTIONAL POLYMYXIN RESISTANCE PROTEIN ARNA"/>
    <property type="match status" value="1"/>
</dbReference>
<reference evidence="2" key="2">
    <citation type="submission" date="2020-09" db="EMBL/GenBank/DDBJ databases">
        <authorList>
            <person name="Sun Q."/>
            <person name="Ohkuma M."/>
        </authorList>
    </citation>
    <scope>NUCLEOTIDE SEQUENCE</scope>
    <source>
        <strain evidence="2">JCM 3276</strain>
    </source>
</reference>
<feature type="domain" description="NAD-dependent epimerase/dehydratase" evidence="1">
    <location>
        <begin position="7"/>
        <end position="226"/>
    </location>
</feature>
<dbReference type="InterPro" id="IPR001509">
    <property type="entry name" value="Epimerase_deHydtase"/>
</dbReference>